<evidence type="ECO:0000313" key="3">
    <source>
        <dbReference type="Proteomes" id="UP000190827"/>
    </source>
</evidence>
<evidence type="ECO:0000256" key="1">
    <source>
        <dbReference type="SAM" id="Phobius"/>
    </source>
</evidence>
<evidence type="ECO:0008006" key="4">
    <source>
        <dbReference type="Google" id="ProtNLM"/>
    </source>
</evidence>
<dbReference type="Proteomes" id="UP000190827">
    <property type="component" value="Unassembled WGS sequence"/>
</dbReference>
<feature type="transmembrane region" description="Helical" evidence="1">
    <location>
        <begin position="46"/>
        <end position="64"/>
    </location>
</feature>
<sequence length="81" mass="8747">MSKQVSMQDLLRHVALITAAATTTSLVVVAAVRLAGRPFDAGMLELGLLNIGLIVGAVECGWYAKRRRRSAREPFSPRGKP</sequence>
<keyword evidence="1" id="KW-0472">Membrane</keyword>
<feature type="transmembrane region" description="Helical" evidence="1">
    <location>
        <begin position="12"/>
        <end position="34"/>
    </location>
</feature>
<keyword evidence="1" id="KW-0812">Transmembrane</keyword>
<gene>
    <name evidence="2" type="ORF">SAMN06295973_0895</name>
</gene>
<organism evidence="2 3">
    <name type="scientific">Plantibacter cousiniae</name>
    <name type="common">nom. nud.</name>
    <dbReference type="NCBI Taxonomy" id="199709"/>
    <lineage>
        <taxon>Bacteria</taxon>
        <taxon>Bacillati</taxon>
        <taxon>Actinomycetota</taxon>
        <taxon>Actinomycetes</taxon>
        <taxon>Micrococcales</taxon>
        <taxon>Microbacteriaceae</taxon>
        <taxon>Plantibacter</taxon>
    </lineage>
</organism>
<evidence type="ECO:0000313" key="2">
    <source>
        <dbReference type="EMBL" id="SKC43491.1"/>
    </source>
</evidence>
<keyword evidence="3" id="KW-1185">Reference proteome</keyword>
<keyword evidence="1" id="KW-1133">Transmembrane helix</keyword>
<name>A0ABY1LID4_9MICO</name>
<protein>
    <recommendedName>
        <fullName evidence="4">PEP-CTERM protein-sorting domain-containing protein</fullName>
    </recommendedName>
</protein>
<proteinExistence type="predicted"/>
<accession>A0ABY1LID4</accession>
<comment type="caution">
    <text evidence="2">The sequence shown here is derived from an EMBL/GenBank/DDBJ whole genome shotgun (WGS) entry which is preliminary data.</text>
</comment>
<reference evidence="2 3" key="1">
    <citation type="submission" date="2017-02" db="EMBL/GenBank/DDBJ databases">
        <authorList>
            <person name="Varghese N."/>
            <person name="Submissions S."/>
        </authorList>
    </citation>
    <scope>NUCLEOTIDE SEQUENCE [LARGE SCALE GENOMIC DNA]</scope>
    <source>
        <strain evidence="2 3">VKM Ac-1787</strain>
    </source>
</reference>
<dbReference type="EMBL" id="FUZO01000001">
    <property type="protein sequence ID" value="SKC43491.1"/>
    <property type="molecule type" value="Genomic_DNA"/>
</dbReference>